<dbReference type="SUPFAM" id="SSF52833">
    <property type="entry name" value="Thioredoxin-like"/>
    <property type="match status" value="1"/>
</dbReference>
<dbReference type="RefSeq" id="WP_346127683.1">
    <property type="nucleotide sequence ID" value="NZ_BAAAXC010000015.1"/>
</dbReference>
<protein>
    <submittedName>
        <fullName evidence="2">DsbA family oxidoreductase</fullName>
    </submittedName>
</protein>
<evidence type="ECO:0000313" key="3">
    <source>
        <dbReference type="Proteomes" id="UP001589646"/>
    </source>
</evidence>
<comment type="caution">
    <text evidence="2">The sequence shown here is derived from an EMBL/GenBank/DDBJ whole genome shotgun (WGS) entry which is preliminary data.</text>
</comment>
<dbReference type="CDD" id="cd03024">
    <property type="entry name" value="DsbA_FrnE"/>
    <property type="match status" value="1"/>
</dbReference>
<dbReference type="EMBL" id="JBHMCE010000007">
    <property type="protein sequence ID" value="MFB9529876.1"/>
    <property type="molecule type" value="Genomic_DNA"/>
</dbReference>
<dbReference type="InterPro" id="IPR036249">
    <property type="entry name" value="Thioredoxin-like_sf"/>
</dbReference>
<organism evidence="2 3">
    <name type="scientific">Nonomuraea roseola</name>
    <dbReference type="NCBI Taxonomy" id="46179"/>
    <lineage>
        <taxon>Bacteria</taxon>
        <taxon>Bacillati</taxon>
        <taxon>Actinomycetota</taxon>
        <taxon>Actinomycetes</taxon>
        <taxon>Streptosporangiales</taxon>
        <taxon>Streptosporangiaceae</taxon>
        <taxon>Nonomuraea</taxon>
    </lineage>
</organism>
<evidence type="ECO:0000259" key="1">
    <source>
        <dbReference type="Pfam" id="PF01323"/>
    </source>
</evidence>
<dbReference type="Proteomes" id="UP001589646">
    <property type="component" value="Unassembled WGS sequence"/>
</dbReference>
<dbReference type="PANTHER" id="PTHR13887">
    <property type="entry name" value="GLUTATHIONE S-TRANSFERASE KAPPA"/>
    <property type="match status" value="1"/>
</dbReference>
<name>A0ABV5Q541_9ACTN</name>
<evidence type="ECO:0000313" key="2">
    <source>
        <dbReference type="EMBL" id="MFB9529876.1"/>
    </source>
</evidence>
<reference evidence="2 3" key="1">
    <citation type="submission" date="2024-09" db="EMBL/GenBank/DDBJ databases">
        <authorList>
            <person name="Sun Q."/>
            <person name="Mori K."/>
        </authorList>
    </citation>
    <scope>NUCLEOTIDE SEQUENCE [LARGE SCALE GENOMIC DNA]</scope>
    <source>
        <strain evidence="2 3">JCM 3323</strain>
    </source>
</reference>
<dbReference type="Pfam" id="PF01323">
    <property type="entry name" value="DSBA"/>
    <property type="match status" value="1"/>
</dbReference>
<dbReference type="Gene3D" id="3.40.30.10">
    <property type="entry name" value="Glutaredoxin"/>
    <property type="match status" value="1"/>
</dbReference>
<feature type="domain" description="DSBA-like thioredoxin" evidence="1">
    <location>
        <begin position="2"/>
        <end position="188"/>
    </location>
</feature>
<accession>A0ABV5Q541</accession>
<dbReference type="PANTHER" id="PTHR13887:SF41">
    <property type="entry name" value="THIOREDOXIN SUPERFAMILY PROTEIN"/>
    <property type="match status" value="1"/>
</dbReference>
<proteinExistence type="predicted"/>
<gene>
    <name evidence="2" type="ORF">ACFFRN_25015</name>
</gene>
<dbReference type="InterPro" id="IPR001853">
    <property type="entry name" value="DSBA-like_thioredoxin_dom"/>
</dbReference>
<sequence length="213" mass="22862">MQVEIYVDVLCPWCYIGKRRVAAALSQVDGRDQVEIIWRSLELAPESGREPGQSAAEAMREWWGDQAAARVAHIQALGAAEGLELNLHLARPVNTFDAHRLCHLAADRGLADEVMERLLRGYHTEGLDVADPVVLERLAVEAGLEADEVRALLAGDAYAERVRADERRAAGLGVTGVPSMVIDGGAPVSAVQPPAALRLLLENAAQVSAPPVP</sequence>
<keyword evidence="3" id="KW-1185">Reference proteome</keyword>